<dbReference type="InParanoid" id="M1YY39"/>
<organism evidence="8 9">
    <name type="scientific">Nitrospina gracilis (strain 3/211)</name>
    <dbReference type="NCBI Taxonomy" id="1266370"/>
    <lineage>
        <taxon>Bacteria</taxon>
        <taxon>Pseudomonadati</taxon>
        <taxon>Nitrospinota/Tectimicrobiota group</taxon>
        <taxon>Nitrospinota</taxon>
        <taxon>Nitrospinia</taxon>
        <taxon>Nitrospinales</taxon>
        <taxon>Nitrospinaceae</taxon>
        <taxon>Nitrospina</taxon>
    </lineage>
</organism>
<name>M1YY39_NITG3</name>
<evidence type="ECO:0000259" key="7">
    <source>
        <dbReference type="PROSITE" id="PS50045"/>
    </source>
</evidence>
<dbReference type="InterPro" id="IPR003593">
    <property type="entry name" value="AAA+_ATPase"/>
</dbReference>
<dbReference type="SUPFAM" id="SSF52540">
    <property type="entry name" value="P-loop containing nucleoside triphosphate hydrolases"/>
    <property type="match status" value="1"/>
</dbReference>
<dbReference type="GO" id="GO:0043565">
    <property type="term" value="F:sequence-specific DNA binding"/>
    <property type="evidence" value="ECO:0007669"/>
    <property type="project" value="InterPro"/>
</dbReference>
<dbReference type="PRINTS" id="PR01590">
    <property type="entry name" value="HTHFIS"/>
</dbReference>
<evidence type="ECO:0000313" key="8">
    <source>
        <dbReference type="EMBL" id="CCQ90422.1"/>
    </source>
</evidence>
<dbReference type="PROSITE" id="PS50045">
    <property type="entry name" value="SIGMA54_INTERACT_4"/>
    <property type="match status" value="1"/>
</dbReference>
<dbReference type="Pfam" id="PF00158">
    <property type="entry name" value="Sigma54_activat"/>
    <property type="match status" value="1"/>
</dbReference>
<dbReference type="InterPro" id="IPR025944">
    <property type="entry name" value="Sigma_54_int_dom_CS"/>
</dbReference>
<keyword evidence="2" id="KW-0067">ATP-binding</keyword>
<dbReference type="EMBL" id="CAQJ01000032">
    <property type="protein sequence ID" value="CCQ90422.1"/>
    <property type="molecule type" value="Genomic_DNA"/>
</dbReference>
<evidence type="ECO:0000256" key="6">
    <source>
        <dbReference type="SAM" id="MobiDB-lite"/>
    </source>
</evidence>
<dbReference type="InterPro" id="IPR002078">
    <property type="entry name" value="Sigma_54_int"/>
</dbReference>
<dbReference type="STRING" id="1266370.NITGR_290020"/>
<keyword evidence="1" id="KW-0547">Nucleotide-binding</keyword>
<sequence length="349" mass="38982">MTLATGKNGASPSRPPAPPQAYDPLDEIGLIGHSREFQHVRDLIQKLSQFDAPLLVLGETGTGKERAARAIHYLGTRQNHPFIPVNCGALPDTLVENELFGHASGAFTDAKGEQPGLIAQADGGTLFLDEVDTLSPRAQVTLLRFLQDQNYRPLGGKKFIRADVRVMAASNRDLHALVRKGSFRQDLLFRLDILDLVLPPLRQREHDIETLSLHFLERYRLRYNLPTRSLHPETLEWMRTYHWPGNIRELENFLHRACLLADGDQIRVAPLSCSVETGCVSEGTTPGPITNVSFQEAKAQAIEEFEVSYLSALIIETGGNITEAARRSGKERRSLARLLKKHGIDRTQF</sequence>
<dbReference type="FunFam" id="3.40.50.300:FF:000006">
    <property type="entry name" value="DNA-binding transcriptional regulator NtrC"/>
    <property type="match status" value="1"/>
</dbReference>
<evidence type="ECO:0000256" key="4">
    <source>
        <dbReference type="ARBA" id="ARBA00023125"/>
    </source>
</evidence>
<dbReference type="InterPro" id="IPR009057">
    <property type="entry name" value="Homeodomain-like_sf"/>
</dbReference>
<accession>M1YY39</accession>
<dbReference type="InterPro" id="IPR058031">
    <property type="entry name" value="AAA_lid_NorR"/>
</dbReference>
<protein>
    <submittedName>
        <fullName evidence="8">Sigma-54 dependent transcriptional regulator</fullName>
    </submittedName>
</protein>
<dbReference type="HOGENOM" id="CLU_000445_0_7_0"/>
<comment type="caution">
    <text evidence="8">The sequence shown here is derived from an EMBL/GenBank/DDBJ whole genome shotgun (WGS) entry which is preliminary data.</text>
</comment>
<evidence type="ECO:0000256" key="2">
    <source>
        <dbReference type="ARBA" id="ARBA00022840"/>
    </source>
</evidence>
<keyword evidence="5" id="KW-0804">Transcription</keyword>
<dbReference type="InterPro" id="IPR025943">
    <property type="entry name" value="Sigma_54_int_dom_ATP-bd_2"/>
</dbReference>
<reference evidence="8 9" key="1">
    <citation type="journal article" date="2013" name="Front. Microbiol.">
        <title>The genome of Nitrospina gracilis illuminates the metabolism and evolution of the major marine nitrite oxidizer.</title>
        <authorList>
            <person name="Luecker S."/>
            <person name="Nowka B."/>
            <person name="Rattei T."/>
            <person name="Spieck E."/>
            <person name="and Daims H."/>
        </authorList>
    </citation>
    <scope>NUCLEOTIDE SEQUENCE [LARGE SCALE GENOMIC DNA]</scope>
    <source>
        <strain evidence="8 9">3/211</strain>
    </source>
</reference>
<evidence type="ECO:0000256" key="3">
    <source>
        <dbReference type="ARBA" id="ARBA00023015"/>
    </source>
</evidence>
<dbReference type="SUPFAM" id="SSF46689">
    <property type="entry name" value="Homeodomain-like"/>
    <property type="match status" value="1"/>
</dbReference>
<evidence type="ECO:0000313" key="9">
    <source>
        <dbReference type="Proteomes" id="UP000011704"/>
    </source>
</evidence>
<dbReference type="PROSITE" id="PS00676">
    <property type="entry name" value="SIGMA54_INTERACT_2"/>
    <property type="match status" value="1"/>
</dbReference>
<dbReference type="InterPro" id="IPR002197">
    <property type="entry name" value="HTH_Fis"/>
</dbReference>
<evidence type="ECO:0000256" key="5">
    <source>
        <dbReference type="ARBA" id="ARBA00023163"/>
    </source>
</evidence>
<dbReference type="Pfam" id="PF25601">
    <property type="entry name" value="AAA_lid_14"/>
    <property type="match status" value="1"/>
</dbReference>
<dbReference type="PANTHER" id="PTHR32071">
    <property type="entry name" value="TRANSCRIPTIONAL REGULATORY PROTEIN"/>
    <property type="match status" value="1"/>
</dbReference>
<proteinExistence type="predicted"/>
<dbReference type="RefSeq" id="WP_005007885.1">
    <property type="nucleotide sequence ID" value="NZ_HG422173.1"/>
</dbReference>
<dbReference type="Gene3D" id="1.10.8.60">
    <property type="match status" value="1"/>
</dbReference>
<keyword evidence="3" id="KW-0805">Transcription regulation</keyword>
<dbReference type="GO" id="GO:0005524">
    <property type="term" value="F:ATP binding"/>
    <property type="evidence" value="ECO:0007669"/>
    <property type="project" value="UniProtKB-KW"/>
</dbReference>
<dbReference type="Gene3D" id="1.10.10.60">
    <property type="entry name" value="Homeodomain-like"/>
    <property type="match status" value="1"/>
</dbReference>
<dbReference type="Proteomes" id="UP000011704">
    <property type="component" value="Unassembled WGS sequence"/>
</dbReference>
<dbReference type="AlphaFoldDB" id="M1YY39"/>
<keyword evidence="4" id="KW-0238">DNA-binding</keyword>
<dbReference type="InterPro" id="IPR027417">
    <property type="entry name" value="P-loop_NTPase"/>
</dbReference>
<dbReference type="Gene3D" id="3.40.50.300">
    <property type="entry name" value="P-loop containing nucleotide triphosphate hydrolases"/>
    <property type="match status" value="1"/>
</dbReference>
<gene>
    <name evidence="8" type="ORF">NITGR_290020</name>
</gene>
<evidence type="ECO:0000256" key="1">
    <source>
        <dbReference type="ARBA" id="ARBA00022741"/>
    </source>
</evidence>
<dbReference type="OrthoDB" id="9771372at2"/>
<dbReference type="GO" id="GO:0006355">
    <property type="term" value="P:regulation of DNA-templated transcription"/>
    <property type="evidence" value="ECO:0007669"/>
    <property type="project" value="InterPro"/>
</dbReference>
<dbReference type="PROSITE" id="PS00688">
    <property type="entry name" value="SIGMA54_INTERACT_3"/>
    <property type="match status" value="1"/>
</dbReference>
<feature type="region of interest" description="Disordered" evidence="6">
    <location>
        <begin position="1"/>
        <end position="25"/>
    </location>
</feature>
<dbReference type="CDD" id="cd00009">
    <property type="entry name" value="AAA"/>
    <property type="match status" value="1"/>
</dbReference>
<feature type="domain" description="Sigma-54 factor interaction" evidence="7">
    <location>
        <begin position="30"/>
        <end position="259"/>
    </location>
</feature>
<dbReference type="SMART" id="SM00382">
    <property type="entry name" value="AAA"/>
    <property type="match status" value="1"/>
</dbReference>
<dbReference type="Pfam" id="PF02954">
    <property type="entry name" value="HTH_8"/>
    <property type="match status" value="1"/>
</dbReference>
<keyword evidence="9" id="KW-1185">Reference proteome</keyword>